<keyword evidence="2" id="KW-0812">Transmembrane</keyword>
<evidence type="ECO:0000313" key="5">
    <source>
        <dbReference type="Proteomes" id="UP000181903"/>
    </source>
</evidence>
<proteinExistence type="predicted"/>
<dbReference type="Gene3D" id="3.40.50.1820">
    <property type="entry name" value="alpha/beta hydrolase"/>
    <property type="match status" value="1"/>
</dbReference>
<sequence length="356" mass="37942">MNDARQQARTMAEASINTGRVASPREAEDEAMAVEWSVAAAVFAGASAVLWGLSAWMTRRIEAAVPRNGRVVEVNGERFHYVEEGSGPPLVMIHGLMGSSRNLTYALSGRLSAHFRVISVDRPGSGYSTRGKGTAANLPAQARQIGDFINTLGLDKPLVLGHSLGGAIALALALDHPETVSGLILVAPLTHPQRLLPPVFLSLAVRPAWLRRWVSHTLTLPIGLLTQRSVVGGVFAPDAAPADFATRGGGLLGMRADNFYAASTEINQVNKDLPHMVARYAQLTLPIGLIYGAQDKVLDLRKHGQALASKVPGLKLQVVEGCGHMLPITASERVAALVEQVARRLPGHAKRVQETG</sequence>
<dbReference type="InterPro" id="IPR000073">
    <property type="entry name" value="AB_hydrolase_1"/>
</dbReference>
<evidence type="ECO:0000256" key="2">
    <source>
        <dbReference type="SAM" id="Phobius"/>
    </source>
</evidence>
<feature type="region of interest" description="Disordered" evidence="1">
    <location>
        <begin position="1"/>
        <end position="23"/>
    </location>
</feature>
<dbReference type="PRINTS" id="PR00111">
    <property type="entry name" value="ABHYDROLASE"/>
</dbReference>
<accession>A0ABY0RAD8</accession>
<keyword evidence="5" id="KW-1185">Reference proteome</keyword>
<reference evidence="4 5" key="1">
    <citation type="submission" date="2016-10" db="EMBL/GenBank/DDBJ databases">
        <authorList>
            <person name="Varghese N."/>
            <person name="Submissions S."/>
        </authorList>
    </citation>
    <scope>NUCLEOTIDE SEQUENCE [LARGE SCALE GENOMIC DNA]</scope>
    <source>
        <strain evidence="4 5">BS2776</strain>
    </source>
</reference>
<dbReference type="Proteomes" id="UP000181903">
    <property type="component" value="Chromosome I"/>
</dbReference>
<evidence type="ECO:0000313" key="4">
    <source>
        <dbReference type="EMBL" id="SDN38800.1"/>
    </source>
</evidence>
<evidence type="ECO:0000259" key="3">
    <source>
        <dbReference type="Pfam" id="PF00561"/>
    </source>
</evidence>
<feature type="domain" description="AB hydrolase-1" evidence="3">
    <location>
        <begin position="88"/>
        <end position="329"/>
    </location>
</feature>
<dbReference type="InterPro" id="IPR050266">
    <property type="entry name" value="AB_hydrolase_sf"/>
</dbReference>
<dbReference type="SUPFAM" id="SSF53474">
    <property type="entry name" value="alpha/beta-Hydrolases"/>
    <property type="match status" value="1"/>
</dbReference>
<name>A0ABY0RAD8_9PSED</name>
<dbReference type="InterPro" id="IPR029058">
    <property type="entry name" value="AB_hydrolase_fold"/>
</dbReference>
<gene>
    <name evidence="4" type="ORF">SAMN04490208_0155</name>
</gene>
<protein>
    <submittedName>
        <fullName evidence="4">Pimeloyl-ACP methyl ester carboxylesterase</fullName>
    </submittedName>
</protein>
<keyword evidence="2" id="KW-0472">Membrane</keyword>
<keyword evidence="2" id="KW-1133">Transmembrane helix</keyword>
<organism evidence="4 5">
    <name type="scientific">Pseudomonas poae</name>
    <dbReference type="NCBI Taxonomy" id="200451"/>
    <lineage>
        <taxon>Bacteria</taxon>
        <taxon>Pseudomonadati</taxon>
        <taxon>Pseudomonadota</taxon>
        <taxon>Gammaproteobacteria</taxon>
        <taxon>Pseudomonadales</taxon>
        <taxon>Pseudomonadaceae</taxon>
        <taxon>Pseudomonas</taxon>
    </lineage>
</organism>
<dbReference type="Pfam" id="PF00561">
    <property type="entry name" value="Abhydrolase_1"/>
    <property type="match status" value="1"/>
</dbReference>
<dbReference type="EMBL" id="LT629706">
    <property type="protein sequence ID" value="SDN38800.1"/>
    <property type="molecule type" value="Genomic_DNA"/>
</dbReference>
<feature type="transmembrane region" description="Helical" evidence="2">
    <location>
        <begin position="36"/>
        <end position="57"/>
    </location>
</feature>
<feature type="compositionally biased region" description="Polar residues" evidence="1">
    <location>
        <begin position="1"/>
        <end position="20"/>
    </location>
</feature>
<evidence type="ECO:0000256" key="1">
    <source>
        <dbReference type="SAM" id="MobiDB-lite"/>
    </source>
</evidence>
<dbReference type="PANTHER" id="PTHR43798">
    <property type="entry name" value="MONOACYLGLYCEROL LIPASE"/>
    <property type="match status" value="1"/>
</dbReference>